<evidence type="ECO:0000256" key="8">
    <source>
        <dbReference type="ARBA" id="ARBA00022989"/>
    </source>
</evidence>
<dbReference type="SUPFAM" id="SSF55874">
    <property type="entry name" value="ATPase domain of HSP90 chaperone/DNA topoisomerase II/histidine kinase"/>
    <property type="match status" value="1"/>
</dbReference>
<dbReference type="Proteomes" id="UP000258927">
    <property type="component" value="Chromosome"/>
</dbReference>
<keyword evidence="5" id="KW-0808">Transferase</keyword>
<reference evidence="12 13" key="1">
    <citation type="submission" date="2017-05" db="EMBL/GenBank/DDBJ databases">
        <title>Genome Analysis of Maritalea myrionectae HL2708#5.</title>
        <authorList>
            <consortium name="Cotde Inc.-PKNU"/>
            <person name="Jang D."/>
            <person name="Oh H.-M."/>
        </authorList>
    </citation>
    <scope>NUCLEOTIDE SEQUENCE [LARGE SCALE GENOMIC DNA]</scope>
    <source>
        <strain evidence="12 13">HL2708#5</strain>
    </source>
</reference>
<proteinExistence type="predicted"/>
<dbReference type="PRINTS" id="PR00344">
    <property type="entry name" value="BCTRLSENSOR"/>
</dbReference>
<keyword evidence="6 10" id="KW-0812">Transmembrane</keyword>
<dbReference type="InterPro" id="IPR004358">
    <property type="entry name" value="Sig_transdc_His_kin-like_C"/>
</dbReference>
<keyword evidence="7 12" id="KW-0418">Kinase</keyword>
<evidence type="ECO:0000256" key="10">
    <source>
        <dbReference type="SAM" id="Phobius"/>
    </source>
</evidence>
<dbReference type="InterPro" id="IPR036890">
    <property type="entry name" value="HATPase_C_sf"/>
</dbReference>
<evidence type="ECO:0000259" key="11">
    <source>
        <dbReference type="PROSITE" id="PS50109"/>
    </source>
</evidence>
<keyword evidence="9 10" id="KW-0472">Membrane</keyword>
<dbReference type="GO" id="GO:0000160">
    <property type="term" value="P:phosphorelay signal transduction system"/>
    <property type="evidence" value="ECO:0007669"/>
    <property type="project" value="TreeGrafter"/>
</dbReference>
<dbReference type="STRING" id="1122213.GCA_000423365_00247"/>
<evidence type="ECO:0000256" key="5">
    <source>
        <dbReference type="ARBA" id="ARBA00022679"/>
    </source>
</evidence>
<comment type="subcellular location">
    <subcellularLocation>
        <location evidence="2">Membrane</location>
    </subcellularLocation>
</comment>
<dbReference type="EMBL" id="CP021330">
    <property type="protein sequence ID" value="AVX05123.1"/>
    <property type="molecule type" value="Genomic_DNA"/>
</dbReference>
<keyword evidence="8 10" id="KW-1133">Transmembrane helix</keyword>
<name>A0A2R4MGN9_9HYPH</name>
<dbReference type="InterPro" id="IPR003594">
    <property type="entry name" value="HATPase_dom"/>
</dbReference>
<dbReference type="GO" id="GO:0005886">
    <property type="term" value="C:plasma membrane"/>
    <property type="evidence" value="ECO:0007669"/>
    <property type="project" value="TreeGrafter"/>
</dbReference>
<evidence type="ECO:0000256" key="1">
    <source>
        <dbReference type="ARBA" id="ARBA00000085"/>
    </source>
</evidence>
<comment type="catalytic activity">
    <reaction evidence="1">
        <text>ATP + protein L-histidine = ADP + protein N-phospho-L-histidine.</text>
        <dbReference type="EC" id="2.7.13.3"/>
    </reaction>
</comment>
<dbReference type="AlphaFoldDB" id="A0A2R4MGN9"/>
<gene>
    <name evidence="12" type="ORF">MXMO3_02611</name>
</gene>
<dbReference type="Pfam" id="PF02518">
    <property type="entry name" value="HATPase_c"/>
    <property type="match status" value="1"/>
</dbReference>
<dbReference type="SMART" id="SM00387">
    <property type="entry name" value="HATPase_c"/>
    <property type="match status" value="1"/>
</dbReference>
<dbReference type="PROSITE" id="PS50109">
    <property type="entry name" value="HIS_KIN"/>
    <property type="match status" value="1"/>
</dbReference>
<dbReference type="EC" id="2.7.13.3" evidence="3"/>
<keyword evidence="13" id="KW-1185">Reference proteome</keyword>
<evidence type="ECO:0000256" key="3">
    <source>
        <dbReference type="ARBA" id="ARBA00012438"/>
    </source>
</evidence>
<feature type="transmembrane region" description="Helical" evidence="10">
    <location>
        <begin position="167"/>
        <end position="189"/>
    </location>
</feature>
<feature type="domain" description="Histidine kinase" evidence="11">
    <location>
        <begin position="245"/>
        <end position="446"/>
    </location>
</feature>
<keyword evidence="4" id="KW-0597">Phosphoprotein</keyword>
<evidence type="ECO:0000313" key="13">
    <source>
        <dbReference type="Proteomes" id="UP000258927"/>
    </source>
</evidence>
<dbReference type="KEGG" id="mmyr:MXMO3_02611"/>
<evidence type="ECO:0000256" key="9">
    <source>
        <dbReference type="ARBA" id="ARBA00023136"/>
    </source>
</evidence>
<evidence type="ECO:0000256" key="6">
    <source>
        <dbReference type="ARBA" id="ARBA00022692"/>
    </source>
</evidence>
<dbReference type="RefSeq" id="WP_117396140.1">
    <property type="nucleotide sequence ID" value="NZ_CP021330.1"/>
</dbReference>
<dbReference type="Gene3D" id="3.30.565.10">
    <property type="entry name" value="Histidine kinase-like ATPase, C-terminal domain"/>
    <property type="match status" value="1"/>
</dbReference>
<dbReference type="PANTHER" id="PTHR45436">
    <property type="entry name" value="SENSOR HISTIDINE KINASE YKOH"/>
    <property type="match status" value="1"/>
</dbReference>
<evidence type="ECO:0000256" key="4">
    <source>
        <dbReference type="ARBA" id="ARBA00022553"/>
    </source>
</evidence>
<evidence type="ECO:0000313" key="12">
    <source>
        <dbReference type="EMBL" id="AVX05123.1"/>
    </source>
</evidence>
<protein>
    <recommendedName>
        <fullName evidence="3">histidine kinase</fullName>
        <ecNumber evidence="3">2.7.13.3</ecNumber>
    </recommendedName>
</protein>
<organism evidence="12 13">
    <name type="scientific">Maritalea myrionectae</name>
    <dbReference type="NCBI Taxonomy" id="454601"/>
    <lineage>
        <taxon>Bacteria</taxon>
        <taxon>Pseudomonadati</taxon>
        <taxon>Pseudomonadota</taxon>
        <taxon>Alphaproteobacteria</taxon>
        <taxon>Hyphomicrobiales</taxon>
        <taxon>Devosiaceae</taxon>
        <taxon>Maritalea</taxon>
    </lineage>
</organism>
<accession>A0A2R4MGN9</accession>
<dbReference type="PANTHER" id="PTHR45436:SF5">
    <property type="entry name" value="SENSOR HISTIDINE KINASE TRCS"/>
    <property type="match status" value="1"/>
</dbReference>
<evidence type="ECO:0000256" key="7">
    <source>
        <dbReference type="ARBA" id="ARBA00022777"/>
    </source>
</evidence>
<evidence type="ECO:0000256" key="2">
    <source>
        <dbReference type="ARBA" id="ARBA00004370"/>
    </source>
</evidence>
<dbReference type="InterPro" id="IPR005467">
    <property type="entry name" value="His_kinase_dom"/>
</dbReference>
<dbReference type="GO" id="GO:0004673">
    <property type="term" value="F:protein histidine kinase activity"/>
    <property type="evidence" value="ECO:0007669"/>
    <property type="project" value="UniProtKB-EC"/>
</dbReference>
<sequence>MTKSVSIFTRIFVATAICLVIGLGATAWALSMVYARALERNIDNVIESQSDQLIGSILDEDDPEDWAFQDIDPRYQELGSGWYWQITNIEGQPLATSQSTFGVDVPDLEEPFDEQNRRRADVRDADGILQRVSERKLFTQNGNYRVLVTANWDELNSDVALFRNQTILALSAVGIVLALLAAFIARLSLGPMKELREEIGRVKNAEAEQIEGIYPHEVAPVKNELNALLSTNKEIVRQAQNHVGNLAHGLKTPLAVLRNEARAKQQIESSMVRTQLSRMEDIVQRYLQRAQMAARSQLQTQHTPLNPAIDRLLAAMRKIHHPIAYHWSGTQTERPLSVRMDAGDLDEVLGNILDNAGKWASTEVRISCQFTGERVEITIEDDGDGVPHQKLKTIAERGHRLDESTQGSGLGLDIVKELVQLSGGQVKFDCPKDSGLAVCLTLPCRLG</sequence>
<dbReference type="InterPro" id="IPR050428">
    <property type="entry name" value="TCS_sensor_his_kinase"/>
</dbReference>